<name>M5F5Q2_9HYPH</name>
<keyword evidence="3" id="KW-1185">Reference proteome</keyword>
<dbReference type="EMBL" id="CAUM01000117">
    <property type="protein sequence ID" value="CCV07221.1"/>
    <property type="molecule type" value="Genomic_DNA"/>
</dbReference>
<protein>
    <submittedName>
        <fullName evidence="2">Uncharacterized protein</fullName>
    </submittedName>
</protein>
<feature type="region of interest" description="Disordered" evidence="1">
    <location>
        <begin position="1"/>
        <end position="22"/>
    </location>
</feature>
<proteinExistence type="predicted"/>
<evidence type="ECO:0000313" key="3">
    <source>
        <dbReference type="Proteomes" id="UP000012062"/>
    </source>
</evidence>
<reference evidence="2 3" key="1">
    <citation type="submission" date="2013-02" db="EMBL/GenBank/DDBJ databases">
        <authorList>
            <person name="Genoscope - CEA"/>
        </authorList>
    </citation>
    <scope>NUCLEOTIDE SEQUENCE [LARGE SCALE GENOMIC DNA]</scope>
    <source>
        <strain evidence="2 3">STM 2683</strain>
    </source>
</reference>
<organism evidence="2 3">
    <name type="scientific">Mesorhizobium metallidurans STM 2683</name>
    <dbReference type="NCBI Taxonomy" id="1297569"/>
    <lineage>
        <taxon>Bacteria</taxon>
        <taxon>Pseudomonadati</taxon>
        <taxon>Pseudomonadota</taxon>
        <taxon>Alphaproteobacteria</taxon>
        <taxon>Hyphomicrobiales</taxon>
        <taxon>Phyllobacteriaceae</taxon>
        <taxon>Mesorhizobium</taxon>
    </lineage>
</organism>
<sequence length="65" mass="6924">MAEPANNPALHPGRDRLASAPVRGPLAKAANVRGSAAKFFKGNQSQVQAAERFRLTPMIIVSNIL</sequence>
<comment type="caution">
    <text evidence="2">The sequence shown here is derived from an EMBL/GenBank/DDBJ whole genome shotgun (WGS) entry which is preliminary data.</text>
</comment>
<evidence type="ECO:0000256" key="1">
    <source>
        <dbReference type="SAM" id="MobiDB-lite"/>
    </source>
</evidence>
<dbReference type="Proteomes" id="UP000012062">
    <property type="component" value="Unassembled WGS sequence"/>
</dbReference>
<dbReference type="AlphaFoldDB" id="M5F5Q2"/>
<evidence type="ECO:0000313" key="2">
    <source>
        <dbReference type="EMBL" id="CCV07221.1"/>
    </source>
</evidence>
<accession>M5F5Q2</accession>
<dbReference type="STRING" id="1297569.MESS2_50072"/>
<gene>
    <name evidence="2" type="ORF">MESS2_50072</name>
</gene>